<comment type="caution">
    <text evidence="2">The sequence shown here is derived from an EMBL/GenBank/DDBJ whole genome shotgun (WGS) entry which is preliminary data.</text>
</comment>
<organism evidence="2 3">
    <name type="scientific">Candidatus Roizmanbacteria bacterium RIFCSPHIGHO2_02_FULL_37_24</name>
    <dbReference type="NCBI Taxonomy" id="1802037"/>
    <lineage>
        <taxon>Bacteria</taxon>
        <taxon>Candidatus Roizmaniibacteriota</taxon>
    </lineage>
</organism>
<sequence>MHIQTQDGFILDAVYNKVNDSHTAIVFAHGMTVDKENEGIFVRAEDELNNAGYSTFRFDFRAHGASSGNSITDFTISGELQDMRDVMTFLKNEKNERIGLAAASFGGSIAALYTSDNLEKIDALLLANPVMNYRHAFLEPITPWGKQYFSNLPARLEKDGFIKVGSHDFALGKTLFEEMEKYAPCEALKKYSNPLLVMHGTGDTKVPYQDAYDCYEVLPNKHKKFVPIHGSEHGFHEEPHESMVTKLVVDFFKEVFHDLV</sequence>
<name>A0A1F7GUS0_9BACT</name>
<dbReference type="SUPFAM" id="SSF53474">
    <property type="entry name" value="alpha/beta-Hydrolases"/>
    <property type="match status" value="1"/>
</dbReference>
<evidence type="ECO:0000259" key="1">
    <source>
        <dbReference type="Pfam" id="PF12146"/>
    </source>
</evidence>
<evidence type="ECO:0000313" key="3">
    <source>
        <dbReference type="Proteomes" id="UP000177159"/>
    </source>
</evidence>
<protein>
    <recommendedName>
        <fullName evidence="1">Serine aminopeptidase S33 domain-containing protein</fullName>
    </recommendedName>
</protein>
<feature type="domain" description="Serine aminopeptidase S33" evidence="1">
    <location>
        <begin position="22"/>
        <end position="239"/>
    </location>
</feature>
<dbReference type="AlphaFoldDB" id="A0A1F7GUS0"/>
<dbReference type="PANTHER" id="PTHR42886">
    <property type="entry name" value="RE40534P-RELATED"/>
    <property type="match status" value="1"/>
</dbReference>
<reference evidence="2 3" key="1">
    <citation type="journal article" date="2016" name="Nat. Commun.">
        <title>Thousands of microbial genomes shed light on interconnected biogeochemical processes in an aquifer system.</title>
        <authorList>
            <person name="Anantharaman K."/>
            <person name="Brown C.T."/>
            <person name="Hug L.A."/>
            <person name="Sharon I."/>
            <person name="Castelle C.J."/>
            <person name="Probst A.J."/>
            <person name="Thomas B.C."/>
            <person name="Singh A."/>
            <person name="Wilkins M.J."/>
            <person name="Karaoz U."/>
            <person name="Brodie E.L."/>
            <person name="Williams K.H."/>
            <person name="Hubbard S.S."/>
            <person name="Banfield J.F."/>
        </authorList>
    </citation>
    <scope>NUCLEOTIDE SEQUENCE [LARGE SCALE GENOMIC DNA]</scope>
</reference>
<accession>A0A1F7GUS0</accession>
<dbReference type="Proteomes" id="UP000177159">
    <property type="component" value="Unassembled WGS sequence"/>
</dbReference>
<proteinExistence type="predicted"/>
<dbReference type="Pfam" id="PF12146">
    <property type="entry name" value="Hydrolase_4"/>
    <property type="match status" value="1"/>
</dbReference>
<evidence type="ECO:0000313" key="2">
    <source>
        <dbReference type="EMBL" id="OGK22591.1"/>
    </source>
</evidence>
<dbReference type="InterPro" id="IPR029058">
    <property type="entry name" value="AB_hydrolase_fold"/>
</dbReference>
<dbReference type="InterPro" id="IPR022742">
    <property type="entry name" value="Hydrolase_4"/>
</dbReference>
<gene>
    <name evidence="2" type="ORF">A3C24_04660</name>
</gene>
<dbReference type="Gene3D" id="3.40.50.1820">
    <property type="entry name" value="alpha/beta hydrolase"/>
    <property type="match status" value="1"/>
</dbReference>
<dbReference type="EMBL" id="MFZM01000040">
    <property type="protein sequence ID" value="OGK22591.1"/>
    <property type="molecule type" value="Genomic_DNA"/>
</dbReference>
<dbReference type="PANTHER" id="PTHR42886:SF53">
    <property type="entry name" value="ALPHA_BETA-HYDROLASES SUPERFAMILY PROTEIN"/>
    <property type="match status" value="1"/>
</dbReference>